<dbReference type="GO" id="GO:0004810">
    <property type="term" value="F:CCA tRNA nucleotidyltransferase activity"/>
    <property type="evidence" value="ECO:0007669"/>
    <property type="project" value="InterPro"/>
</dbReference>
<evidence type="ECO:0000256" key="15">
    <source>
        <dbReference type="ARBA" id="ARBA00071867"/>
    </source>
</evidence>
<evidence type="ECO:0000256" key="14">
    <source>
        <dbReference type="ARBA" id="ARBA00066827"/>
    </source>
</evidence>
<evidence type="ECO:0000256" key="18">
    <source>
        <dbReference type="ARBA" id="ARBA00080570"/>
    </source>
</evidence>
<dbReference type="NCBIfam" id="TIGR00342">
    <property type="entry name" value="tRNA uracil 4-sulfurtransferase ThiI"/>
    <property type="match status" value="1"/>
</dbReference>
<evidence type="ECO:0000256" key="2">
    <source>
        <dbReference type="ARBA" id="ARBA00004948"/>
    </source>
</evidence>
<sequence length="400" mass="45160">MQYDHILIRYGEIALKGKNRKKFIGKLQENIRHKLKEFPDVSVKRTQGRMFVLLNGHDPHAIINKVKNIFGIHSISLAIKIPNELEEIKQAALFALENGENVKTFKVSVKRINKVFPVRSQDLNQVLGGHLLSNTEGYIVDVHHPDLEIKVEIRNEATYITSSVIRGAGGLPVGTSGKSLLLLSGGIDSPVAGYLAMKRGVEIEAIHFESPPFTSERAKQKVLDLAEKLTSYGAKINIHIVPFTKLQQRIFQETPDGYGMTVMRRMMLRISERVCQKEGILSLATGENLGQVASQTMHSMNAINEVTNYPIIRPLITMDKDEIIEISKQIDTYDISIRPYEDCCTIFVPKAPKTKPKRDRVNYFESKFDYEELIEEAVQGIEVVQVSDEKQVEDAFSDLL</sequence>
<comment type="function">
    <text evidence="12 19">Catalyzes the ATP-dependent transfer of a sulfur to tRNA to produce 4-thiouridine in position 8 of tRNAs, which functions as a near-UV photosensor. Also catalyzes the transfer of sulfur to the sulfur carrier protein ThiS, forming ThiS-thiocarboxylate. This is a step in the synthesis of thiazole, in the thiamine biosynthesis pathway. The sulfur is donated as persulfide by IscS.</text>
</comment>
<name>A0A1M5EJB1_9BACI</name>
<dbReference type="GO" id="GO:0002937">
    <property type="term" value="P:tRNA 4-thiouridine biosynthesis"/>
    <property type="evidence" value="ECO:0007669"/>
    <property type="project" value="TreeGrafter"/>
</dbReference>
<dbReference type="InterPro" id="IPR014729">
    <property type="entry name" value="Rossmann-like_a/b/a_fold"/>
</dbReference>
<evidence type="ECO:0000313" key="21">
    <source>
        <dbReference type="EMBL" id="SHF79373.1"/>
    </source>
</evidence>
<organism evidence="21 22">
    <name type="scientific">Ornithinibacillus halophilus</name>
    <dbReference type="NCBI Taxonomy" id="930117"/>
    <lineage>
        <taxon>Bacteria</taxon>
        <taxon>Bacillati</taxon>
        <taxon>Bacillota</taxon>
        <taxon>Bacilli</taxon>
        <taxon>Bacillales</taxon>
        <taxon>Bacillaceae</taxon>
        <taxon>Ornithinibacillus</taxon>
    </lineage>
</organism>
<feature type="domain" description="THUMP" evidence="20">
    <location>
        <begin position="60"/>
        <end position="166"/>
    </location>
</feature>
<dbReference type="SMART" id="SM00981">
    <property type="entry name" value="THUMP"/>
    <property type="match status" value="1"/>
</dbReference>
<dbReference type="SUPFAM" id="SSF143437">
    <property type="entry name" value="THUMP domain-like"/>
    <property type="match status" value="1"/>
</dbReference>
<dbReference type="PANTHER" id="PTHR43209">
    <property type="entry name" value="TRNA SULFURTRANSFERASE"/>
    <property type="match status" value="1"/>
</dbReference>
<proteinExistence type="inferred from homology"/>
<evidence type="ECO:0000256" key="1">
    <source>
        <dbReference type="ARBA" id="ARBA00004496"/>
    </source>
</evidence>
<dbReference type="STRING" id="930117.SAMN05216225_100549"/>
<dbReference type="FunFam" id="3.40.50.620:FF:000053">
    <property type="entry name" value="Probable tRNA sulfurtransferase"/>
    <property type="match status" value="1"/>
</dbReference>
<evidence type="ECO:0000256" key="8">
    <source>
        <dbReference type="ARBA" id="ARBA00022884"/>
    </source>
</evidence>
<comment type="pathway">
    <text evidence="2 19">Cofactor biosynthesis; thiamine diphosphate biosynthesis.</text>
</comment>
<keyword evidence="6 19" id="KW-0547">Nucleotide-binding</keyword>
<protein>
    <recommendedName>
        <fullName evidence="15 19">Probable tRNA sulfurtransferase</fullName>
        <ecNumber evidence="14 19">2.8.1.4</ecNumber>
    </recommendedName>
    <alternativeName>
        <fullName evidence="16 19">Sulfur carrier protein ThiS sulfurtransferase</fullName>
    </alternativeName>
    <alternativeName>
        <fullName evidence="17 19">Thiamine biosynthesis protein ThiI</fullName>
    </alternativeName>
    <alternativeName>
        <fullName evidence="18 19">tRNA 4-thiouridine synthase</fullName>
    </alternativeName>
</protein>
<evidence type="ECO:0000256" key="5">
    <source>
        <dbReference type="ARBA" id="ARBA00022679"/>
    </source>
</evidence>
<dbReference type="AlphaFoldDB" id="A0A1M5EJB1"/>
<evidence type="ECO:0000256" key="6">
    <source>
        <dbReference type="ARBA" id="ARBA00022741"/>
    </source>
</evidence>
<keyword evidence="8 19" id="KW-0694">RNA-binding</keyword>
<evidence type="ECO:0000256" key="19">
    <source>
        <dbReference type="HAMAP-Rule" id="MF_00021"/>
    </source>
</evidence>
<feature type="binding site" evidence="19">
    <location>
        <position position="286"/>
    </location>
    <ligand>
        <name>ATP</name>
        <dbReference type="ChEBI" id="CHEBI:30616"/>
    </ligand>
</feature>
<dbReference type="Gene3D" id="3.30.2130.30">
    <property type="match status" value="1"/>
</dbReference>
<comment type="catalytic activity">
    <reaction evidence="10 19">
        <text>[ThiI sulfur-carrier protein]-S-sulfanyl-L-cysteine + a uridine in tRNA + 2 reduced [2Fe-2S]-[ferredoxin] + ATP + H(+) = [ThiI sulfur-carrier protein]-L-cysteine + a 4-thiouridine in tRNA + 2 oxidized [2Fe-2S]-[ferredoxin] + AMP + diphosphate</text>
        <dbReference type="Rhea" id="RHEA:24176"/>
        <dbReference type="Rhea" id="RHEA-COMP:10000"/>
        <dbReference type="Rhea" id="RHEA-COMP:10001"/>
        <dbReference type="Rhea" id="RHEA-COMP:13337"/>
        <dbReference type="Rhea" id="RHEA-COMP:13338"/>
        <dbReference type="Rhea" id="RHEA-COMP:13339"/>
        <dbReference type="Rhea" id="RHEA-COMP:13340"/>
        <dbReference type="ChEBI" id="CHEBI:15378"/>
        <dbReference type="ChEBI" id="CHEBI:29950"/>
        <dbReference type="ChEBI" id="CHEBI:30616"/>
        <dbReference type="ChEBI" id="CHEBI:33019"/>
        <dbReference type="ChEBI" id="CHEBI:33737"/>
        <dbReference type="ChEBI" id="CHEBI:33738"/>
        <dbReference type="ChEBI" id="CHEBI:61963"/>
        <dbReference type="ChEBI" id="CHEBI:65315"/>
        <dbReference type="ChEBI" id="CHEBI:136798"/>
        <dbReference type="ChEBI" id="CHEBI:456215"/>
        <dbReference type="EC" id="2.8.1.4"/>
    </reaction>
</comment>
<feature type="binding site" evidence="19">
    <location>
        <begin position="207"/>
        <end position="208"/>
    </location>
    <ligand>
        <name>ATP</name>
        <dbReference type="ChEBI" id="CHEBI:30616"/>
    </ligand>
</feature>
<keyword evidence="7 19" id="KW-0067">ATP-binding</keyword>
<dbReference type="InterPro" id="IPR049962">
    <property type="entry name" value="THUMP_ThiI"/>
</dbReference>
<keyword evidence="22" id="KW-1185">Reference proteome</keyword>
<feature type="binding site" evidence="19">
    <location>
        <position position="295"/>
    </location>
    <ligand>
        <name>ATP</name>
        <dbReference type="ChEBI" id="CHEBI:30616"/>
    </ligand>
</feature>
<accession>A0A1M5EJB1</accession>
<dbReference type="PROSITE" id="PS51165">
    <property type="entry name" value="THUMP"/>
    <property type="match status" value="1"/>
</dbReference>
<feature type="binding site" evidence="19">
    <location>
        <begin position="182"/>
        <end position="183"/>
    </location>
    <ligand>
        <name>ATP</name>
        <dbReference type="ChEBI" id="CHEBI:30616"/>
    </ligand>
</feature>
<dbReference type="RefSeq" id="WP_072888414.1">
    <property type="nucleotide sequence ID" value="NZ_FQVW01000005.1"/>
</dbReference>
<dbReference type="GO" id="GO:0009229">
    <property type="term" value="P:thiamine diphosphate biosynthetic process"/>
    <property type="evidence" value="ECO:0007669"/>
    <property type="project" value="UniProtKB-UniRule"/>
</dbReference>
<dbReference type="Gene3D" id="3.40.50.620">
    <property type="entry name" value="HUPs"/>
    <property type="match status" value="1"/>
</dbReference>
<evidence type="ECO:0000313" key="22">
    <source>
        <dbReference type="Proteomes" id="UP000183988"/>
    </source>
</evidence>
<dbReference type="GO" id="GO:0005524">
    <property type="term" value="F:ATP binding"/>
    <property type="evidence" value="ECO:0007669"/>
    <property type="project" value="UniProtKB-UniRule"/>
</dbReference>
<comment type="subcellular location">
    <subcellularLocation>
        <location evidence="1 19">Cytoplasm</location>
    </subcellularLocation>
</comment>
<evidence type="ECO:0000256" key="4">
    <source>
        <dbReference type="ARBA" id="ARBA00022555"/>
    </source>
</evidence>
<dbReference type="InterPro" id="IPR020536">
    <property type="entry name" value="ThiI_AANH"/>
</dbReference>
<dbReference type="GO" id="GO:0009228">
    <property type="term" value="P:thiamine biosynthetic process"/>
    <property type="evidence" value="ECO:0007669"/>
    <property type="project" value="UniProtKB-KW"/>
</dbReference>
<dbReference type="SUPFAM" id="SSF52402">
    <property type="entry name" value="Adenine nucleotide alpha hydrolases-like"/>
    <property type="match status" value="1"/>
</dbReference>
<keyword evidence="9 19" id="KW-0784">Thiamine biosynthesis</keyword>
<evidence type="ECO:0000256" key="9">
    <source>
        <dbReference type="ARBA" id="ARBA00022977"/>
    </source>
</evidence>
<keyword evidence="3 19" id="KW-0963">Cytoplasm</keyword>
<reference evidence="21 22" key="1">
    <citation type="submission" date="2016-11" db="EMBL/GenBank/DDBJ databases">
        <authorList>
            <person name="Jaros S."/>
            <person name="Januszkiewicz K."/>
            <person name="Wedrychowicz H."/>
        </authorList>
    </citation>
    <scope>NUCLEOTIDE SEQUENCE [LARGE SCALE GENOMIC DNA]</scope>
    <source>
        <strain evidence="21 22">IBRC-M 10683</strain>
    </source>
</reference>
<dbReference type="HAMAP" id="MF_00021">
    <property type="entry name" value="ThiI"/>
    <property type="match status" value="1"/>
</dbReference>
<dbReference type="InterPro" id="IPR049961">
    <property type="entry name" value="ThiI_N"/>
</dbReference>
<gene>
    <name evidence="19" type="primary">thiI</name>
    <name evidence="21" type="ORF">SAMN05216225_100549</name>
</gene>
<dbReference type="Proteomes" id="UP000183988">
    <property type="component" value="Unassembled WGS sequence"/>
</dbReference>
<evidence type="ECO:0000256" key="12">
    <source>
        <dbReference type="ARBA" id="ARBA00058382"/>
    </source>
</evidence>
<evidence type="ECO:0000259" key="20">
    <source>
        <dbReference type="PROSITE" id="PS51165"/>
    </source>
</evidence>
<dbReference type="GO" id="GO:0052837">
    <property type="term" value="P:thiazole biosynthetic process"/>
    <property type="evidence" value="ECO:0007669"/>
    <property type="project" value="TreeGrafter"/>
</dbReference>
<dbReference type="EC" id="2.8.1.4" evidence="14 19"/>
<evidence type="ECO:0000256" key="17">
    <source>
        <dbReference type="ARBA" id="ARBA00077849"/>
    </source>
</evidence>
<comment type="catalytic activity">
    <reaction evidence="11 19">
        <text>[ThiS sulfur-carrier protein]-C-terminal Gly-Gly-AMP + S-sulfanyl-L-cysteinyl-[cysteine desulfurase] + AH2 = [ThiS sulfur-carrier protein]-C-terminal-Gly-aminoethanethioate + L-cysteinyl-[cysteine desulfurase] + A + AMP + 2 H(+)</text>
        <dbReference type="Rhea" id="RHEA:43340"/>
        <dbReference type="Rhea" id="RHEA-COMP:12157"/>
        <dbReference type="Rhea" id="RHEA-COMP:12158"/>
        <dbReference type="Rhea" id="RHEA-COMP:12910"/>
        <dbReference type="Rhea" id="RHEA-COMP:19908"/>
        <dbReference type="ChEBI" id="CHEBI:13193"/>
        <dbReference type="ChEBI" id="CHEBI:15378"/>
        <dbReference type="ChEBI" id="CHEBI:17499"/>
        <dbReference type="ChEBI" id="CHEBI:29950"/>
        <dbReference type="ChEBI" id="CHEBI:61963"/>
        <dbReference type="ChEBI" id="CHEBI:90618"/>
        <dbReference type="ChEBI" id="CHEBI:232372"/>
        <dbReference type="ChEBI" id="CHEBI:456215"/>
    </reaction>
</comment>
<comment type="similarity">
    <text evidence="13 19">Belongs to the ThiI family.</text>
</comment>
<evidence type="ECO:0000256" key="16">
    <source>
        <dbReference type="ARBA" id="ARBA00075337"/>
    </source>
</evidence>
<dbReference type="CDD" id="cd01712">
    <property type="entry name" value="PPase_ThiI"/>
    <property type="match status" value="1"/>
</dbReference>
<dbReference type="InterPro" id="IPR003720">
    <property type="entry name" value="tRNA_STrfase"/>
</dbReference>
<evidence type="ECO:0000256" key="3">
    <source>
        <dbReference type="ARBA" id="ARBA00022490"/>
    </source>
</evidence>
<dbReference type="GO" id="GO:0000049">
    <property type="term" value="F:tRNA binding"/>
    <property type="evidence" value="ECO:0007669"/>
    <property type="project" value="UniProtKB-UniRule"/>
</dbReference>
<evidence type="ECO:0000256" key="7">
    <source>
        <dbReference type="ARBA" id="ARBA00022840"/>
    </source>
</evidence>
<dbReference type="InterPro" id="IPR004114">
    <property type="entry name" value="THUMP_dom"/>
</dbReference>
<evidence type="ECO:0000256" key="13">
    <source>
        <dbReference type="ARBA" id="ARBA00061472"/>
    </source>
</evidence>
<keyword evidence="4 19" id="KW-0820">tRNA-binding</keyword>
<evidence type="ECO:0000256" key="10">
    <source>
        <dbReference type="ARBA" id="ARBA00050570"/>
    </source>
</evidence>
<feature type="binding site" evidence="19">
    <location>
        <position position="264"/>
    </location>
    <ligand>
        <name>ATP</name>
        <dbReference type="ChEBI" id="CHEBI:30616"/>
    </ligand>
</feature>
<dbReference type="CDD" id="cd11716">
    <property type="entry name" value="THUMP_ThiI"/>
    <property type="match status" value="1"/>
</dbReference>
<dbReference type="Pfam" id="PF02926">
    <property type="entry name" value="THUMP"/>
    <property type="match status" value="1"/>
</dbReference>
<dbReference type="GO" id="GO:0140741">
    <property type="term" value="F:tRNA-uracil-4 sulfurtransferase activity"/>
    <property type="evidence" value="ECO:0007669"/>
    <property type="project" value="UniProtKB-EC"/>
</dbReference>
<dbReference type="Pfam" id="PF02568">
    <property type="entry name" value="ThiI"/>
    <property type="match status" value="1"/>
</dbReference>
<keyword evidence="5 19" id="KW-0808">Transferase</keyword>
<dbReference type="GO" id="GO:0005829">
    <property type="term" value="C:cytosol"/>
    <property type="evidence" value="ECO:0007669"/>
    <property type="project" value="TreeGrafter"/>
</dbReference>
<dbReference type="OrthoDB" id="9773948at2"/>
<dbReference type="EMBL" id="FQVW01000005">
    <property type="protein sequence ID" value="SHF79373.1"/>
    <property type="molecule type" value="Genomic_DNA"/>
</dbReference>
<dbReference type="Pfam" id="PF22025">
    <property type="entry name" value="ThiI_fer"/>
    <property type="match status" value="1"/>
</dbReference>
<evidence type="ECO:0000256" key="11">
    <source>
        <dbReference type="ARBA" id="ARBA00052330"/>
    </source>
</evidence>
<dbReference type="InterPro" id="IPR050102">
    <property type="entry name" value="tRNA_sulfurtransferase_ThiI"/>
</dbReference>
<dbReference type="InterPro" id="IPR054173">
    <property type="entry name" value="ThiI_fer"/>
</dbReference>
<dbReference type="UniPathway" id="UPA00060"/>
<dbReference type="PANTHER" id="PTHR43209:SF1">
    <property type="entry name" value="TRNA SULFURTRANSFERASE"/>
    <property type="match status" value="1"/>
</dbReference>